<proteinExistence type="predicted"/>
<dbReference type="PROSITE" id="PS00041">
    <property type="entry name" value="HTH_ARAC_FAMILY_1"/>
    <property type="match status" value="1"/>
</dbReference>
<dbReference type="InterPro" id="IPR018062">
    <property type="entry name" value="HTH_AraC-typ_CS"/>
</dbReference>
<dbReference type="PANTHER" id="PTHR43280:SF2">
    <property type="entry name" value="HTH-TYPE TRANSCRIPTIONAL REGULATOR EXSA"/>
    <property type="match status" value="1"/>
</dbReference>
<evidence type="ECO:0000256" key="1">
    <source>
        <dbReference type="ARBA" id="ARBA00023015"/>
    </source>
</evidence>
<dbReference type="Gene3D" id="1.10.10.60">
    <property type="entry name" value="Homeodomain-like"/>
    <property type="match status" value="1"/>
</dbReference>
<dbReference type="EMBL" id="CP001699">
    <property type="protein sequence ID" value="ACU59517.1"/>
    <property type="molecule type" value="Genomic_DNA"/>
</dbReference>
<evidence type="ECO:0000313" key="5">
    <source>
        <dbReference type="EMBL" id="ACU59517.1"/>
    </source>
</evidence>
<dbReference type="InterPro" id="IPR009057">
    <property type="entry name" value="Homeodomain-like_sf"/>
</dbReference>
<protein>
    <submittedName>
        <fullName evidence="5">Transcriptional regulator, AraC family</fullName>
    </submittedName>
</protein>
<feature type="domain" description="HTH araC/xylS-type" evidence="4">
    <location>
        <begin position="184"/>
        <end position="282"/>
    </location>
</feature>
<evidence type="ECO:0000313" key="6">
    <source>
        <dbReference type="Proteomes" id="UP000002215"/>
    </source>
</evidence>
<dbReference type="KEGG" id="cpi:Cpin_2022"/>
<evidence type="ECO:0000256" key="3">
    <source>
        <dbReference type="ARBA" id="ARBA00023163"/>
    </source>
</evidence>
<dbReference type="GO" id="GO:0043565">
    <property type="term" value="F:sequence-specific DNA binding"/>
    <property type="evidence" value="ECO:0007669"/>
    <property type="project" value="InterPro"/>
</dbReference>
<dbReference type="InterPro" id="IPR020449">
    <property type="entry name" value="Tscrpt_reg_AraC-type_HTH"/>
</dbReference>
<gene>
    <name evidence="5" type="ordered locus">Cpin_2022</name>
</gene>
<name>A0A979G264_CHIPD</name>
<dbReference type="SUPFAM" id="SSF46689">
    <property type="entry name" value="Homeodomain-like"/>
    <property type="match status" value="2"/>
</dbReference>
<reference evidence="5 6" key="2">
    <citation type="journal article" date="2010" name="Stand. Genomic Sci.">
        <title>Complete genome sequence of Chitinophaga pinensis type strain (UQM 2034).</title>
        <authorList>
            <person name="Glavina Del Rio T."/>
            <person name="Abt B."/>
            <person name="Spring S."/>
            <person name="Lapidus A."/>
            <person name="Nolan M."/>
            <person name="Tice H."/>
            <person name="Copeland A."/>
            <person name="Cheng J.F."/>
            <person name="Chen F."/>
            <person name="Bruce D."/>
            <person name="Goodwin L."/>
            <person name="Pitluck S."/>
            <person name="Ivanova N."/>
            <person name="Mavromatis K."/>
            <person name="Mikhailova N."/>
            <person name="Pati A."/>
            <person name="Chen A."/>
            <person name="Palaniappan K."/>
            <person name="Land M."/>
            <person name="Hauser L."/>
            <person name="Chang Y.J."/>
            <person name="Jeffries C.D."/>
            <person name="Chain P."/>
            <person name="Saunders E."/>
            <person name="Detter J.C."/>
            <person name="Brettin T."/>
            <person name="Rohde M."/>
            <person name="Goker M."/>
            <person name="Bristow J."/>
            <person name="Eisen J.A."/>
            <person name="Markowitz V."/>
            <person name="Hugenholtz P."/>
            <person name="Kyrpides N.C."/>
            <person name="Klenk H.P."/>
            <person name="Lucas S."/>
        </authorList>
    </citation>
    <scope>NUCLEOTIDE SEQUENCE [LARGE SCALE GENOMIC DNA]</scope>
    <source>
        <strain evidence="6">ATCC 43595 / DSM 2588 / LMG 13176 / NBRC 15968 / NCIMB 11800 / UQM 2034</strain>
    </source>
</reference>
<dbReference type="PANTHER" id="PTHR43280">
    <property type="entry name" value="ARAC-FAMILY TRANSCRIPTIONAL REGULATOR"/>
    <property type="match status" value="1"/>
</dbReference>
<dbReference type="InterPro" id="IPR014710">
    <property type="entry name" value="RmlC-like_jellyroll"/>
</dbReference>
<evidence type="ECO:0000256" key="2">
    <source>
        <dbReference type="ARBA" id="ARBA00023125"/>
    </source>
</evidence>
<keyword evidence="1" id="KW-0805">Transcription regulation</keyword>
<keyword evidence="3" id="KW-0804">Transcription</keyword>
<dbReference type="Proteomes" id="UP000002215">
    <property type="component" value="Chromosome"/>
</dbReference>
<dbReference type="InterPro" id="IPR018060">
    <property type="entry name" value="HTH_AraC"/>
</dbReference>
<dbReference type="RefSeq" id="WP_012789693.1">
    <property type="nucleotide sequence ID" value="NC_013132.1"/>
</dbReference>
<dbReference type="PRINTS" id="PR00032">
    <property type="entry name" value="HTHARAC"/>
</dbReference>
<dbReference type="AlphaFoldDB" id="A0A979G264"/>
<accession>A0A979G264</accession>
<dbReference type="Gene3D" id="2.60.120.10">
    <property type="entry name" value="Jelly Rolls"/>
    <property type="match status" value="1"/>
</dbReference>
<keyword evidence="2" id="KW-0238">DNA-binding</keyword>
<dbReference type="Pfam" id="PF12833">
    <property type="entry name" value="HTH_18"/>
    <property type="match status" value="1"/>
</dbReference>
<evidence type="ECO:0000259" key="4">
    <source>
        <dbReference type="PROSITE" id="PS01124"/>
    </source>
</evidence>
<organism evidence="5 6">
    <name type="scientific">Chitinophaga pinensis (strain ATCC 43595 / DSM 2588 / LMG 13176 / NBRC 15968 / NCIMB 11800 / UQM 2034)</name>
    <dbReference type="NCBI Taxonomy" id="485918"/>
    <lineage>
        <taxon>Bacteria</taxon>
        <taxon>Pseudomonadati</taxon>
        <taxon>Bacteroidota</taxon>
        <taxon>Chitinophagia</taxon>
        <taxon>Chitinophagales</taxon>
        <taxon>Chitinophagaceae</taxon>
        <taxon>Chitinophaga</taxon>
    </lineage>
</organism>
<reference evidence="6" key="1">
    <citation type="submission" date="2009-08" db="EMBL/GenBank/DDBJ databases">
        <title>The complete genome of Chitinophaga pinensis DSM 2588.</title>
        <authorList>
            <consortium name="US DOE Joint Genome Institute (JGI-PGF)"/>
            <person name="Lucas S."/>
            <person name="Copeland A."/>
            <person name="Lapidus A."/>
            <person name="Glavina del Rio T."/>
            <person name="Dalin E."/>
            <person name="Tice H."/>
            <person name="Bruce D."/>
            <person name="Goodwin L."/>
            <person name="Pitluck S."/>
            <person name="Kyrpides N."/>
            <person name="Mavromatis K."/>
            <person name="Ivanova N."/>
            <person name="Mikhailova N."/>
            <person name="Sims D."/>
            <person name="Meinche L."/>
            <person name="Brettin T."/>
            <person name="Detter J.C."/>
            <person name="Han C."/>
            <person name="Larimer F."/>
            <person name="Land M."/>
            <person name="Hauser L."/>
            <person name="Markowitz V."/>
            <person name="Cheng J.-F."/>
            <person name="Hugenholtz P."/>
            <person name="Woyke T."/>
            <person name="Wu D."/>
            <person name="Spring S."/>
            <person name="Klenk H.-P."/>
            <person name="Eisen J.A."/>
        </authorList>
    </citation>
    <scope>NUCLEOTIDE SEQUENCE [LARGE SCALE GENOMIC DNA]</scope>
    <source>
        <strain evidence="6">ATCC 43595 / DSM 2588 / LMG 13176 / NBRC 15968 / NCIMB 11800 / UQM 2034</strain>
    </source>
</reference>
<sequence length="282" mass="32492">MKLENGEYLGKNSGTFHVDGLIINKTSYREKVFEGWHFHQNNHLSFILEGGNREYRKQTDQVLLPGNMVFYPGGEWHRNTHTQHPSLNINLEIEDHFLQHYEACFTAGSHNAFKALDSLHQSFSPSHNSPFQTRAKLTALRIYHDCQVADQHSLLSVHQQLLSLLQAAGDNAKPGRQLFGGRVDKVIELLHDRWNENISLQDLSTVTALHPVTVSRHFTAYFDCSLGEYMRRIRVEKSLLLVRQHAYSLTEIAYQCGFFDQSHFIRAFKAQTGFLPKAFRKL</sequence>
<dbReference type="OrthoDB" id="511992at2"/>
<dbReference type="GO" id="GO:0003700">
    <property type="term" value="F:DNA-binding transcription factor activity"/>
    <property type="evidence" value="ECO:0007669"/>
    <property type="project" value="InterPro"/>
</dbReference>
<dbReference type="PROSITE" id="PS01124">
    <property type="entry name" value="HTH_ARAC_FAMILY_2"/>
    <property type="match status" value="1"/>
</dbReference>
<dbReference type="SMART" id="SM00342">
    <property type="entry name" value="HTH_ARAC"/>
    <property type="match status" value="1"/>
</dbReference>